<keyword evidence="1" id="KW-1133">Transmembrane helix</keyword>
<feature type="transmembrane region" description="Helical" evidence="1">
    <location>
        <begin position="186"/>
        <end position="211"/>
    </location>
</feature>
<dbReference type="NCBIfam" id="NF045848">
    <property type="entry name" value="MMCAP2_0566_fam"/>
    <property type="match status" value="1"/>
</dbReference>
<dbReference type="EMBL" id="AMWK01000003">
    <property type="protein sequence ID" value="ENY54194.1"/>
    <property type="molecule type" value="Genomic_DNA"/>
</dbReference>
<dbReference type="AlphaFoldDB" id="N9SS31"/>
<feature type="transmembrane region" description="Helical" evidence="1">
    <location>
        <begin position="6"/>
        <end position="26"/>
    </location>
</feature>
<dbReference type="RefSeq" id="WP_002880929.1">
    <property type="nucleotide sequence ID" value="NZ_AMWK01000003.1"/>
</dbReference>
<reference evidence="2 3" key="1">
    <citation type="journal article" date="2013" name="Genome Announc.">
        <title>Draft Genome Sequences of Mycoplasma alkalescens, Mycoplasma arginini, and Mycoplasma bovigenitalium, Three Species with Equivocal Pathogenic Status for Cattle.</title>
        <authorList>
            <person name="Manso-Silvan L."/>
            <person name="Tardy F."/>
            <person name="Baranowski E."/>
            <person name="Barre A."/>
            <person name="Blanchard A."/>
            <person name="Breton M."/>
            <person name="Couture C."/>
            <person name="Citti C."/>
            <person name="Dordet-Frisoni E."/>
            <person name="Dupuy V."/>
            <person name="Gaurivaud P."/>
            <person name="Jacob D."/>
            <person name="Lemaitre C."/>
            <person name="Nikolski M."/>
            <person name="Nouvel L.X."/>
            <person name="Poumarat F."/>
            <person name="Thebault P."/>
            <person name="Theil S."/>
            <person name="Thiaucourt F."/>
            <person name="Sirand-Pugnet P."/>
        </authorList>
    </citation>
    <scope>NUCLEOTIDE SEQUENCE [LARGE SCALE GENOMIC DNA]</scope>
    <source>
        <strain evidence="2 3">14918</strain>
    </source>
</reference>
<dbReference type="OrthoDB" id="394047at2"/>
<evidence type="ECO:0000313" key="3">
    <source>
        <dbReference type="Proteomes" id="UP000013137"/>
    </source>
</evidence>
<name>N9SS31_9BACT</name>
<proteinExistence type="predicted"/>
<keyword evidence="1" id="KW-0472">Membrane</keyword>
<evidence type="ECO:0000256" key="1">
    <source>
        <dbReference type="SAM" id="Phobius"/>
    </source>
</evidence>
<comment type="caution">
    <text evidence="2">The sequence shown here is derived from an EMBL/GenBank/DDBJ whole genome shotgun (WGS) entry which is preliminary data.</text>
</comment>
<sequence>MGWINSIAYGFFMIGYAPLVLLPLLIIGWVVKAYQLISFGLPQYLLFGVPFGGSINNIKLPYLFARLAIISILIFAVLFVLSAIKVHFQKNDQPNPIRIAMKNSIFGTLWLLGIPIALFLFNTIFGIILSLVLGSNNDSIDKTLFLALYNDSWSNKISFQTWIDISNSGFKIPMGVYSKFDWGEGIMLWLTGGIICFPTLIPFIFGMLVLVQKIFQQFFLFVISPFIAAASVADDGKRMKQFQEMYASKSFAILGLVVGVQLYSVFIGRAMNWIRGLNNIDFFGKLILILAITAGGAIAAKGITSEVSAFIGESASIRETMGETKNLIGSSMAMAGGVGAVGRLGKKAFMGTGNKILGKSQAWARFAQGAALKKKLKSDLKSGKIGLQQYQSKLQEWKDVATAQKIKEKEMKKFEKQNLKEYQEQEKLPENQRSLKFQGLDKKEMKMSYDQLLKRSNKEVKNYEKLAKKAQKSPEKITNLERAKMDNSVLRIKNLERHLNKKAPNMGVYNESKNKYKKSEFKKEIDDNFKYQKTLKNSKK</sequence>
<dbReference type="eggNOG" id="ENOG5033XCX">
    <property type="taxonomic scope" value="Bacteria"/>
</dbReference>
<feature type="transmembrane region" description="Helical" evidence="1">
    <location>
        <begin position="33"/>
        <end position="51"/>
    </location>
</feature>
<evidence type="ECO:0000313" key="2">
    <source>
        <dbReference type="EMBL" id="ENY54194.1"/>
    </source>
</evidence>
<dbReference type="Proteomes" id="UP000013137">
    <property type="component" value="Unassembled WGS sequence"/>
</dbReference>
<dbReference type="NCBIfam" id="NF045889">
    <property type="entry name" value="ICE_Mbov_0396_TM"/>
    <property type="match status" value="1"/>
</dbReference>
<feature type="transmembrane region" description="Helical" evidence="1">
    <location>
        <begin position="63"/>
        <end position="84"/>
    </location>
</feature>
<organism evidence="2 3">
    <name type="scientific">Metamycoplasma alkalescens 14918</name>
    <dbReference type="NCBI Taxonomy" id="1188234"/>
    <lineage>
        <taxon>Bacteria</taxon>
        <taxon>Bacillati</taxon>
        <taxon>Mycoplasmatota</taxon>
        <taxon>Mycoplasmoidales</taxon>
        <taxon>Metamycoplasmataceae</taxon>
        <taxon>Metamycoplasma</taxon>
    </lineage>
</organism>
<feature type="transmembrane region" description="Helical" evidence="1">
    <location>
        <begin position="246"/>
        <end position="270"/>
    </location>
</feature>
<keyword evidence="3" id="KW-1185">Reference proteome</keyword>
<feature type="transmembrane region" description="Helical" evidence="1">
    <location>
        <begin position="105"/>
        <end position="133"/>
    </location>
</feature>
<feature type="transmembrane region" description="Helical" evidence="1">
    <location>
        <begin position="218"/>
        <end position="234"/>
    </location>
</feature>
<gene>
    <name evidence="2" type="ORF">MALK_0900</name>
</gene>
<dbReference type="PATRIC" id="fig|1188234.3.peg.80"/>
<protein>
    <submittedName>
        <fullName evidence="2">Uncharacterized protein</fullName>
    </submittedName>
</protein>
<feature type="transmembrane region" description="Helical" evidence="1">
    <location>
        <begin position="282"/>
        <end position="300"/>
    </location>
</feature>
<accession>N9SS31</accession>
<keyword evidence="1" id="KW-0812">Transmembrane</keyword>